<dbReference type="KEGG" id="fln:FLA_2641"/>
<dbReference type="STRING" id="477680.SAMN05421788_107282"/>
<protein>
    <submittedName>
        <fullName evidence="1">Uncharacterized protein</fullName>
    </submittedName>
</protein>
<dbReference type="RefSeq" id="WP_144264105.1">
    <property type="nucleotide sequence ID" value="NZ_AP017422.1"/>
</dbReference>
<organism evidence="1 2">
    <name type="scientific">Filimonas lacunae</name>
    <dbReference type="NCBI Taxonomy" id="477680"/>
    <lineage>
        <taxon>Bacteria</taxon>
        <taxon>Pseudomonadati</taxon>
        <taxon>Bacteroidota</taxon>
        <taxon>Chitinophagia</taxon>
        <taxon>Chitinophagales</taxon>
        <taxon>Chitinophagaceae</taxon>
        <taxon>Filimonas</taxon>
    </lineage>
</organism>
<dbReference type="OrthoDB" id="678195at2"/>
<evidence type="ECO:0000313" key="1">
    <source>
        <dbReference type="EMBL" id="SIT27624.1"/>
    </source>
</evidence>
<keyword evidence="2" id="KW-1185">Reference proteome</keyword>
<gene>
    <name evidence="1" type="ORF">SAMN05421788_107282</name>
</gene>
<dbReference type="Proteomes" id="UP000186917">
    <property type="component" value="Unassembled WGS sequence"/>
</dbReference>
<accession>A0A173MG72</accession>
<sequence length="194" mass="22030">MYNPLTKFKTDMLPGFANMKVRYLVAQQYYRGKLPSTEQLPLLLTDYPDLVQASTHYQNIKVTDKWAAIIDLQNPKHLAKLAEMCQPYSEYVLYAAFTDDPNKVNLKNDKRIANAAKSYIDSETNWKPTASATVKAQLELQFGELFVTFRLGGQQAQTRLSALETTKPCVTTSALPATYDTYKITFQASTLIRR</sequence>
<dbReference type="AlphaFoldDB" id="A0A173MG72"/>
<evidence type="ECO:0000313" key="2">
    <source>
        <dbReference type="Proteomes" id="UP000186917"/>
    </source>
</evidence>
<proteinExistence type="predicted"/>
<dbReference type="EMBL" id="FTOR01000007">
    <property type="protein sequence ID" value="SIT27624.1"/>
    <property type="molecule type" value="Genomic_DNA"/>
</dbReference>
<name>A0A173MG72_9BACT</name>
<reference evidence="2" key="1">
    <citation type="submission" date="2017-01" db="EMBL/GenBank/DDBJ databases">
        <authorList>
            <person name="Varghese N."/>
            <person name="Submissions S."/>
        </authorList>
    </citation>
    <scope>NUCLEOTIDE SEQUENCE [LARGE SCALE GENOMIC DNA]</scope>
    <source>
        <strain evidence="2">DSM 21054</strain>
    </source>
</reference>